<reference evidence="3" key="2">
    <citation type="submission" date="2014-03" db="EMBL/GenBank/DDBJ databases">
        <authorList>
            <person name="Urmite Genomes"/>
        </authorList>
    </citation>
    <scope>NUCLEOTIDE SEQUENCE</scope>
    <source>
        <strain evidence="3">DSM 44829</strain>
    </source>
</reference>
<dbReference type="GO" id="GO:0005524">
    <property type="term" value="F:ATP binding"/>
    <property type="evidence" value="ECO:0007669"/>
    <property type="project" value="UniProtKB-UniRule"/>
</dbReference>
<dbReference type="EMBL" id="CCBB010000002">
    <property type="protein sequence ID" value="CDO08622.1"/>
    <property type="molecule type" value="Genomic_DNA"/>
</dbReference>
<comment type="cofactor">
    <cofactor evidence="2">
        <name>Mg(2+)</name>
        <dbReference type="ChEBI" id="CHEBI:18420"/>
    </cofactor>
</comment>
<feature type="binding site" evidence="2">
    <location>
        <position position="49"/>
    </location>
    <ligand>
        <name>ATP</name>
        <dbReference type="ChEBI" id="CHEBI:30616"/>
    </ligand>
</feature>
<dbReference type="eggNOG" id="COG0132">
    <property type="taxonomic scope" value="Bacteria"/>
</dbReference>
<feature type="binding site" evidence="2">
    <location>
        <begin position="12"/>
        <end position="17"/>
    </location>
    <ligand>
        <name>ATP</name>
        <dbReference type="ChEBI" id="CHEBI:30616"/>
    </ligand>
</feature>
<proteinExistence type="inferred from homology"/>
<comment type="catalytic activity">
    <reaction evidence="2">
        <text>(7R,8S)-7,8-diammoniononanoate + CO2 + ATP = (4R,5S)-dethiobiotin + ADP + phosphate + 3 H(+)</text>
        <dbReference type="Rhea" id="RHEA:15805"/>
        <dbReference type="ChEBI" id="CHEBI:15378"/>
        <dbReference type="ChEBI" id="CHEBI:16526"/>
        <dbReference type="ChEBI" id="CHEBI:30616"/>
        <dbReference type="ChEBI" id="CHEBI:43474"/>
        <dbReference type="ChEBI" id="CHEBI:149469"/>
        <dbReference type="ChEBI" id="CHEBI:149473"/>
        <dbReference type="ChEBI" id="CHEBI:456216"/>
        <dbReference type="EC" id="6.3.3.3"/>
    </reaction>
</comment>
<dbReference type="Proteomes" id="UP000028870">
    <property type="component" value="Unassembled WGS sequence"/>
</dbReference>
<feature type="active site" evidence="2">
    <location>
        <position position="37"/>
    </location>
</feature>
<feature type="binding site" evidence="2">
    <location>
        <position position="41"/>
    </location>
    <ligand>
        <name>substrate</name>
    </ligand>
</feature>
<keyword evidence="2" id="KW-0963">Cytoplasm</keyword>
<dbReference type="UniPathway" id="UPA00078">
    <property type="reaction ID" value="UER00161"/>
</dbReference>
<dbReference type="AlphaFoldDB" id="W9B0G0"/>
<comment type="subcellular location">
    <subcellularLocation>
        <location evidence="2">Cytoplasm</location>
    </subcellularLocation>
</comment>
<dbReference type="STRING" id="258533.BN977_03441"/>
<dbReference type="InterPro" id="IPR027417">
    <property type="entry name" value="P-loop_NTPase"/>
</dbReference>
<dbReference type="SUPFAM" id="SSF52540">
    <property type="entry name" value="P-loop containing nucleoside triphosphate hydrolases"/>
    <property type="match status" value="1"/>
</dbReference>
<comment type="pathway">
    <text evidence="2">Cofactor biosynthesis; biotin biosynthesis; biotin from 7,8-diaminononanoate: step 1/2.</text>
</comment>
<dbReference type="RefSeq" id="WP_036399767.1">
    <property type="nucleotide sequence ID" value="NZ_CCBB010000002.1"/>
</dbReference>
<name>W9B0G0_MYCCO</name>
<comment type="similarity">
    <text evidence="2">Belongs to the dethiobiotin synthetase family.</text>
</comment>
<keyword evidence="2" id="KW-0547">Nucleotide-binding</keyword>
<dbReference type="OrthoDB" id="9802610at2"/>
<comment type="function">
    <text evidence="2">Catalyzes a mechanistically unusual reaction, the ATP-dependent insertion of CO2 between the N7 and N8 nitrogen atoms of 7,8-diaminopelargonic acid (DAPA, also called 7,8-diammoniononanoate) to form a ureido ring.</text>
</comment>
<evidence type="ECO:0000256" key="1">
    <source>
        <dbReference type="ARBA" id="ARBA00022598"/>
    </source>
</evidence>
<dbReference type="GO" id="GO:0005829">
    <property type="term" value="C:cytosol"/>
    <property type="evidence" value="ECO:0007669"/>
    <property type="project" value="TreeGrafter"/>
</dbReference>
<sequence length="223" mass="22046">MSVLLVTGTDTGVGKTVTTAALAGAARQAGLDVAVCKPVQTGTANGDDDLGEVGRLAGVTALHGGWRYPEPLAPVAAATRAGLPLPTRAELVASVRAVDAPGRLTLVEGAGGLLVELGSAGVTLRDLAVDLDAPVLLVVAPGLGTLNHTALTLESLAAHGIPCAGLVIGSWPADPGVAEQGNREALARLAPVRAVLPAGAARAGDFAAISAAAFDPGWITSLR</sequence>
<keyword evidence="1 2" id="KW-0436">Ligase</keyword>
<evidence type="ECO:0000313" key="3">
    <source>
        <dbReference type="EMBL" id="CDO08622.1"/>
    </source>
</evidence>
<evidence type="ECO:0000313" key="4">
    <source>
        <dbReference type="Proteomes" id="UP000028870"/>
    </source>
</evidence>
<keyword evidence="2" id="KW-0067">ATP-binding</keyword>
<comment type="caution">
    <text evidence="2">Lacks conserved residue(s) required for the propagation of feature annotation.</text>
</comment>
<organism evidence="3 4">
    <name type="scientific">Mycolicibacterium cosmeticum</name>
    <dbReference type="NCBI Taxonomy" id="258533"/>
    <lineage>
        <taxon>Bacteria</taxon>
        <taxon>Bacillati</taxon>
        <taxon>Actinomycetota</taxon>
        <taxon>Actinomycetes</taxon>
        <taxon>Mycobacteriales</taxon>
        <taxon>Mycobacteriaceae</taxon>
        <taxon>Mycolicibacterium</taxon>
    </lineage>
</organism>
<feature type="binding site" evidence="2">
    <location>
        <position position="49"/>
    </location>
    <ligand>
        <name>Mg(2+)</name>
        <dbReference type="ChEBI" id="CHEBI:18420"/>
    </ligand>
</feature>
<comment type="subunit">
    <text evidence="2">Homodimer.</text>
</comment>
<dbReference type="InterPro" id="IPR004472">
    <property type="entry name" value="DTB_synth_BioD"/>
</dbReference>
<reference evidence="3" key="1">
    <citation type="submission" date="2014-03" db="EMBL/GenBank/DDBJ databases">
        <title>Draft Genome Sequence of Mycobacterium cosmeticum DSM 44829.</title>
        <authorList>
            <person name="Croce O."/>
            <person name="Robert C."/>
            <person name="Raoult D."/>
            <person name="Drancourt M."/>
        </authorList>
    </citation>
    <scope>NUCLEOTIDE SEQUENCE [LARGE SCALE GENOMIC DNA]</scope>
    <source>
        <strain evidence="3">DSM 44829</strain>
    </source>
</reference>
<keyword evidence="2" id="KW-0479">Metal-binding</keyword>
<dbReference type="Gene3D" id="3.40.50.300">
    <property type="entry name" value="P-loop containing nucleotide triphosphate hydrolases"/>
    <property type="match status" value="1"/>
</dbReference>
<dbReference type="EC" id="6.3.3.3" evidence="2"/>
<keyword evidence="2" id="KW-0093">Biotin biosynthesis</keyword>
<feature type="binding site" evidence="2">
    <location>
        <begin position="108"/>
        <end position="111"/>
    </location>
    <ligand>
        <name>ATP</name>
        <dbReference type="ChEBI" id="CHEBI:30616"/>
    </ligand>
</feature>
<comment type="caution">
    <text evidence="3">The sequence shown here is derived from an EMBL/GenBank/DDBJ whole genome shotgun (WGS) entry which is preliminary data.</text>
</comment>
<dbReference type="GO" id="GO:0004141">
    <property type="term" value="F:dethiobiotin synthase activity"/>
    <property type="evidence" value="ECO:0007669"/>
    <property type="project" value="UniProtKB-UniRule"/>
</dbReference>
<dbReference type="PIRSF" id="PIRSF006755">
    <property type="entry name" value="DTB_synth"/>
    <property type="match status" value="1"/>
</dbReference>
<evidence type="ECO:0000256" key="2">
    <source>
        <dbReference type="HAMAP-Rule" id="MF_00336"/>
    </source>
</evidence>
<keyword evidence="4" id="KW-1185">Reference proteome</keyword>
<protein>
    <recommendedName>
        <fullName evidence="2">ATP-dependent dethiobiotin synthetase BioD</fullName>
        <ecNumber evidence="2">6.3.3.3</ecNumber>
    </recommendedName>
    <alternativeName>
        <fullName evidence="2">DTB synthetase</fullName>
        <shortName evidence="2">DTBS</shortName>
    </alternativeName>
    <alternativeName>
        <fullName evidence="2">Dethiobiotin synthase</fullName>
    </alternativeName>
</protein>
<feature type="binding site" evidence="2">
    <location>
        <position position="16"/>
    </location>
    <ligand>
        <name>Mg(2+)</name>
        <dbReference type="ChEBI" id="CHEBI:18420"/>
    </ligand>
</feature>
<accession>W9B0G0</accession>
<dbReference type="GO" id="GO:0009102">
    <property type="term" value="P:biotin biosynthetic process"/>
    <property type="evidence" value="ECO:0007669"/>
    <property type="project" value="UniProtKB-UniRule"/>
</dbReference>
<feature type="binding site" evidence="2">
    <location>
        <begin position="169"/>
        <end position="170"/>
    </location>
    <ligand>
        <name>ATP</name>
        <dbReference type="ChEBI" id="CHEBI:30616"/>
    </ligand>
</feature>
<gene>
    <name evidence="2 3" type="primary">bioD</name>
    <name evidence="3" type="ORF">BN977_03441</name>
</gene>
<dbReference type="NCBIfam" id="TIGR00347">
    <property type="entry name" value="bioD"/>
    <property type="match status" value="1"/>
</dbReference>
<feature type="binding site" evidence="2">
    <location>
        <position position="108"/>
    </location>
    <ligand>
        <name>Mg(2+)</name>
        <dbReference type="ChEBI" id="CHEBI:18420"/>
    </ligand>
</feature>
<dbReference type="PANTHER" id="PTHR43210">
    <property type="entry name" value="DETHIOBIOTIN SYNTHETASE"/>
    <property type="match status" value="1"/>
</dbReference>
<dbReference type="GO" id="GO:0000287">
    <property type="term" value="F:magnesium ion binding"/>
    <property type="evidence" value="ECO:0007669"/>
    <property type="project" value="UniProtKB-UniRule"/>
</dbReference>
<dbReference type="HAMAP" id="MF_00336">
    <property type="entry name" value="BioD"/>
    <property type="match status" value="1"/>
</dbReference>
<dbReference type="PANTHER" id="PTHR43210:SF5">
    <property type="entry name" value="DETHIOBIOTIN SYNTHETASE"/>
    <property type="match status" value="1"/>
</dbReference>
<keyword evidence="2" id="KW-0460">Magnesium</keyword>
<dbReference type="Pfam" id="PF13500">
    <property type="entry name" value="AAA_26"/>
    <property type="match status" value="1"/>
</dbReference>
<dbReference type="CDD" id="cd03109">
    <property type="entry name" value="DTBS"/>
    <property type="match status" value="1"/>
</dbReference>